<comment type="catalytic activity">
    <reaction evidence="4">
        <text>a phosphate monoester + H2O = an alcohol + phosphate</text>
        <dbReference type="Rhea" id="RHEA:15017"/>
        <dbReference type="ChEBI" id="CHEBI:15377"/>
        <dbReference type="ChEBI" id="CHEBI:30879"/>
        <dbReference type="ChEBI" id="CHEBI:43474"/>
        <dbReference type="ChEBI" id="CHEBI:67140"/>
        <dbReference type="EC" id="3.1.3.1"/>
    </reaction>
    <physiologicalReaction direction="left-to-right" evidence="4">
        <dbReference type="Rhea" id="RHEA:15018"/>
    </physiologicalReaction>
</comment>
<evidence type="ECO:0000313" key="16">
    <source>
        <dbReference type="EMBL" id="WAQ98109.1"/>
    </source>
</evidence>
<reference evidence="16" key="1">
    <citation type="submission" date="2022-11" db="EMBL/GenBank/DDBJ databases">
        <title>Centuries of genome instability and evolution in soft-shell clam transmissible cancer (bioRxiv).</title>
        <authorList>
            <person name="Hart S.F.M."/>
            <person name="Yonemitsu M.A."/>
            <person name="Giersch R.M."/>
            <person name="Beal B.F."/>
            <person name="Arriagada G."/>
            <person name="Davis B.W."/>
            <person name="Ostrander E.A."/>
            <person name="Goff S.P."/>
            <person name="Metzger M.J."/>
        </authorList>
    </citation>
    <scope>NUCLEOTIDE SEQUENCE</scope>
    <source>
        <strain evidence="16">MELC-2E11</strain>
        <tissue evidence="16">Siphon/mantle</tissue>
    </source>
</reference>
<sequence>MVGQKGRGLLLAACTMVILVSLAVNGQNIPKQELNPEFWRRAAQNKIEQRLKQKENHNKAKNIILFIGDGMGPTTVTAARILKGQLAGQPGEESVFNFEKFPNVALSKTYNVDRQTPDSAGTATAILTGVKTNYFLVGLDPRTTALDCESQHGRELETILDWAHDAGKKTGVVTTARITHATPAAAYAHSADRYWEGDVLFGGGRRYFLPNTTLDPEYSNIDKNHRLDGRNLIEDWKKGRLADGKRAEFVWNKKQFENLDASKLDSIMGLFEPNHMQYELERNKNDTGEPSLAEMTRKALQVLQKGSDGYFLLVEGARIDHGHHDNLAKKALYETVEMEKAVQVALELTNQKDTMIVVTADHSHPFDITGYQYRGTDIFGLVSPVDPTEDTTDGKPYSVLYYANGPSYKEPRVNLSKEDMHDNNFAFPSGVPMPWESHGGEDVAIYAQGPMSHLFHGVQEQNYIAHVMAYSACIGPYKQPCKRMTPHPSTASADGISGRAQILKIMHVK</sequence>
<keyword evidence="17" id="KW-1185">Reference proteome</keyword>
<name>A0ABY7DL85_MYAAR</name>
<evidence type="ECO:0000313" key="17">
    <source>
        <dbReference type="Proteomes" id="UP001164746"/>
    </source>
</evidence>
<evidence type="ECO:0000256" key="7">
    <source>
        <dbReference type="ARBA" id="ARBA00040525"/>
    </source>
</evidence>
<evidence type="ECO:0000256" key="2">
    <source>
        <dbReference type="ARBA" id="ARBA00012647"/>
    </source>
</evidence>
<dbReference type="Pfam" id="PF00245">
    <property type="entry name" value="Alk_phosphatase"/>
    <property type="match status" value="1"/>
</dbReference>
<comment type="catalytic activity">
    <reaction evidence="9">
        <text>diphosphate + H2O = 2 phosphate + H(+)</text>
        <dbReference type="Rhea" id="RHEA:24576"/>
        <dbReference type="ChEBI" id="CHEBI:15377"/>
        <dbReference type="ChEBI" id="CHEBI:15378"/>
        <dbReference type="ChEBI" id="CHEBI:33019"/>
        <dbReference type="ChEBI" id="CHEBI:43474"/>
    </reaction>
    <physiologicalReaction direction="left-to-right" evidence="9">
        <dbReference type="Rhea" id="RHEA:24577"/>
    </physiologicalReaction>
</comment>
<evidence type="ECO:0000256" key="12">
    <source>
        <dbReference type="ARBA" id="ARBA00049444"/>
    </source>
</evidence>
<dbReference type="EMBL" id="CP111014">
    <property type="protein sequence ID" value="WAQ98109.1"/>
    <property type="molecule type" value="Genomic_DNA"/>
</dbReference>
<evidence type="ECO:0000256" key="8">
    <source>
        <dbReference type="ARBA" id="ARBA00042603"/>
    </source>
</evidence>
<dbReference type="InterPro" id="IPR017850">
    <property type="entry name" value="Alkaline_phosphatase_core_sf"/>
</dbReference>
<evidence type="ECO:0000256" key="10">
    <source>
        <dbReference type="ARBA" id="ARBA00048778"/>
    </source>
</evidence>
<comment type="catalytic activity">
    <reaction evidence="5">
        <text>AMP + H2O = adenosine + phosphate</text>
        <dbReference type="Rhea" id="RHEA:29375"/>
        <dbReference type="ChEBI" id="CHEBI:15377"/>
        <dbReference type="ChEBI" id="CHEBI:16335"/>
        <dbReference type="ChEBI" id="CHEBI:43474"/>
        <dbReference type="ChEBI" id="CHEBI:456215"/>
    </reaction>
    <physiologicalReaction direction="left-to-right" evidence="5">
        <dbReference type="Rhea" id="RHEA:29376"/>
    </physiologicalReaction>
</comment>
<dbReference type="Proteomes" id="UP001164746">
    <property type="component" value="Chromosome 3"/>
</dbReference>
<evidence type="ECO:0000256" key="14">
    <source>
        <dbReference type="RuleBase" id="RU003946"/>
    </source>
</evidence>
<organism evidence="16 17">
    <name type="scientific">Mya arenaria</name>
    <name type="common">Soft-shell clam</name>
    <dbReference type="NCBI Taxonomy" id="6604"/>
    <lineage>
        <taxon>Eukaryota</taxon>
        <taxon>Metazoa</taxon>
        <taxon>Spiralia</taxon>
        <taxon>Lophotrochozoa</taxon>
        <taxon>Mollusca</taxon>
        <taxon>Bivalvia</taxon>
        <taxon>Autobranchia</taxon>
        <taxon>Heteroconchia</taxon>
        <taxon>Euheterodonta</taxon>
        <taxon>Imparidentia</taxon>
        <taxon>Neoheterodontei</taxon>
        <taxon>Myida</taxon>
        <taxon>Myoidea</taxon>
        <taxon>Myidae</taxon>
        <taxon>Mya</taxon>
    </lineage>
</organism>
<comment type="catalytic activity">
    <reaction evidence="13">
        <text>ADP + H2O = AMP + phosphate + H(+)</text>
        <dbReference type="Rhea" id="RHEA:61436"/>
        <dbReference type="ChEBI" id="CHEBI:15377"/>
        <dbReference type="ChEBI" id="CHEBI:15378"/>
        <dbReference type="ChEBI" id="CHEBI:43474"/>
        <dbReference type="ChEBI" id="CHEBI:456215"/>
        <dbReference type="ChEBI" id="CHEBI:456216"/>
    </reaction>
    <physiologicalReaction direction="left-to-right" evidence="13">
        <dbReference type="Rhea" id="RHEA:61437"/>
    </physiologicalReaction>
</comment>
<dbReference type="EC" id="3.1.3.1" evidence="2"/>
<gene>
    <name evidence="16" type="ORF">MAR_022482</name>
</gene>
<evidence type="ECO:0000256" key="6">
    <source>
        <dbReference type="ARBA" id="ARBA00037828"/>
    </source>
</evidence>
<proteinExistence type="inferred from homology"/>
<dbReference type="Gene3D" id="3.40.720.10">
    <property type="entry name" value="Alkaline Phosphatase, subunit A"/>
    <property type="match status" value="1"/>
</dbReference>
<dbReference type="SUPFAM" id="SSF53649">
    <property type="entry name" value="Alkaline phosphatase-like"/>
    <property type="match status" value="1"/>
</dbReference>
<keyword evidence="15" id="KW-0732">Signal</keyword>
<comment type="subunit">
    <text evidence="1">Homodimer.</text>
</comment>
<evidence type="ECO:0000256" key="1">
    <source>
        <dbReference type="ARBA" id="ARBA00011738"/>
    </source>
</evidence>
<comment type="catalytic activity">
    <reaction evidence="11">
        <text>phosphoethanolamine + H2O = ethanolamine + phosphate</text>
        <dbReference type="Rhea" id="RHEA:16089"/>
        <dbReference type="ChEBI" id="CHEBI:15377"/>
        <dbReference type="ChEBI" id="CHEBI:43474"/>
        <dbReference type="ChEBI" id="CHEBI:57603"/>
        <dbReference type="ChEBI" id="CHEBI:58190"/>
    </reaction>
    <physiologicalReaction direction="left-to-right" evidence="11">
        <dbReference type="Rhea" id="RHEA:16090"/>
    </physiologicalReaction>
</comment>
<dbReference type="PANTHER" id="PTHR11596:SF74">
    <property type="entry name" value="ALKALINE PHOSPHATASE, TISSUE-NONSPECIFIC ISOZYME"/>
    <property type="match status" value="1"/>
</dbReference>
<dbReference type="PRINTS" id="PR00113">
    <property type="entry name" value="ALKPHPHTASE"/>
</dbReference>
<evidence type="ECO:0000256" key="15">
    <source>
        <dbReference type="SAM" id="SignalP"/>
    </source>
</evidence>
<dbReference type="SMART" id="SM00098">
    <property type="entry name" value="alkPPc"/>
    <property type="match status" value="1"/>
</dbReference>
<evidence type="ECO:0000256" key="9">
    <source>
        <dbReference type="ARBA" id="ARBA00048097"/>
    </source>
</evidence>
<feature type="signal peptide" evidence="15">
    <location>
        <begin position="1"/>
        <end position="26"/>
    </location>
</feature>
<comment type="catalytic activity">
    <reaction evidence="12">
        <text>pyridoxal 5'-phosphate + H2O = pyridoxal + phosphate</text>
        <dbReference type="Rhea" id="RHEA:20533"/>
        <dbReference type="ChEBI" id="CHEBI:15377"/>
        <dbReference type="ChEBI" id="CHEBI:17310"/>
        <dbReference type="ChEBI" id="CHEBI:43474"/>
        <dbReference type="ChEBI" id="CHEBI:597326"/>
    </reaction>
    <physiologicalReaction direction="left-to-right" evidence="12">
        <dbReference type="Rhea" id="RHEA:20534"/>
    </physiologicalReaction>
</comment>
<evidence type="ECO:0000256" key="4">
    <source>
        <dbReference type="ARBA" id="ARBA00036105"/>
    </source>
</evidence>
<accession>A0ABY7DL85</accession>
<comment type="similarity">
    <text evidence="14">Belongs to the alkaline phosphatase family.</text>
</comment>
<protein>
    <recommendedName>
        <fullName evidence="7">Alkaline phosphatase, tissue-nonspecific isozyme</fullName>
        <ecNumber evidence="2">3.1.3.1</ecNumber>
    </recommendedName>
    <alternativeName>
        <fullName evidence="8">Phosphoamidase</fullName>
    </alternativeName>
</protein>
<dbReference type="CDD" id="cd16012">
    <property type="entry name" value="ALP"/>
    <property type="match status" value="1"/>
</dbReference>
<evidence type="ECO:0000256" key="11">
    <source>
        <dbReference type="ARBA" id="ARBA00048929"/>
    </source>
</evidence>
<dbReference type="PANTHER" id="PTHR11596">
    <property type="entry name" value="ALKALINE PHOSPHATASE"/>
    <property type="match status" value="1"/>
</dbReference>
<evidence type="ECO:0000256" key="5">
    <source>
        <dbReference type="ARBA" id="ARBA00036923"/>
    </source>
</evidence>
<comment type="catalytic activity">
    <reaction evidence="10">
        <text>ATP + H2O = ADP + phosphate + H(+)</text>
        <dbReference type="Rhea" id="RHEA:13065"/>
        <dbReference type="ChEBI" id="CHEBI:15377"/>
        <dbReference type="ChEBI" id="CHEBI:15378"/>
        <dbReference type="ChEBI" id="CHEBI:30616"/>
        <dbReference type="ChEBI" id="CHEBI:43474"/>
        <dbReference type="ChEBI" id="CHEBI:456216"/>
    </reaction>
    <physiologicalReaction direction="left-to-right" evidence="10">
        <dbReference type="Rhea" id="RHEA:13066"/>
    </physiologicalReaction>
</comment>
<feature type="chain" id="PRO_5045818930" description="Alkaline phosphatase, tissue-nonspecific isozyme" evidence="15">
    <location>
        <begin position="27"/>
        <end position="509"/>
    </location>
</feature>
<keyword evidence="3" id="KW-0091">Biomineralization</keyword>
<comment type="subcellular location">
    <subcellularLocation>
        <location evidence="6">Extracellular vesicle membrane</location>
        <topology evidence="6">Lipid-anchor</topology>
        <topology evidence="6">GPI-anchor</topology>
    </subcellularLocation>
</comment>
<evidence type="ECO:0000256" key="3">
    <source>
        <dbReference type="ARBA" id="ARBA00022591"/>
    </source>
</evidence>
<dbReference type="InterPro" id="IPR001952">
    <property type="entry name" value="Alkaline_phosphatase"/>
</dbReference>
<evidence type="ECO:0000256" key="13">
    <source>
        <dbReference type="ARBA" id="ARBA00049526"/>
    </source>
</evidence>